<dbReference type="EMBL" id="JAMRXG010000005">
    <property type="protein sequence ID" value="MCM6774430.1"/>
    <property type="molecule type" value="Genomic_DNA"/>
</dbReference>
<keyword evidence="3" id="KW-1185">Reference proteome</keyword>
<evidence type="ECO:0000313" key="3">
    <source>
        <dbReference type="Proteomes" id="UP001139157"/>
    </source>
</evidence>
<evidence type="ECO:0000256" key="1">
    <source>
        <dbReference type="SAM" id="MobiDB-lite"/>
    </source>
</evidence>
<accession>A0A9X2IY01</accession>
<evidence type="ECO:0000313" key="2">
    <source>
        <dbReference type="EMBL" id="MCM6774430.1"/>
    </source>
</evidence>
<protein>
    <submittedName>
        <fullName evidence="2">Uncharacterized protein</fullName>
    </submittedName>
</protein>
<gene>
    <name evidence="2" type="ORF">NDR86_13195</name>
</gene>
<sequence length="328" mass="36714">MPAQASGRGPSGISAGTTSVMNIGDDRPRRCGELPTQLAQQLRAVQLLAKQESEMVREAQGPEQDLTVLRSMSNRLHEVRRVRELAEVAARTAGAASAWVDRVRRLGEMGREWDEDQMLPPPPVVQRRRSAVQVADDIKQVIDMAVLDVLRNHHLTCDVIEPRDASVITQYRTNMNVLLARARYTARLGGMTEHEANRTWEPSPRNWRQEVRHYLHNHSADDIDALWGSYASSEIERTVRRSLGRLHRQLHAADHPGQHLAPPPPTYLLQQARDALTAELDQSDGTHTTTAITTAFPEKSTHCWNNTTECTEPADTSYQQATEAGPDP</sequence>
<feature type="region of interest" description="Disordered" evidence="1">
    <location>
        <begin position="1"/>
        <end position="24"/>
    </location>
</feature>
<dbReference type="RefSeq" id="WP_251911989.1">
    <property type="nucleotide sequence ID" value="NZ_JAMRXG010000005.1"/>
</dbReference>
<comment type="caution">
    <text evidence="2">The sequence shown here is derived from an EMBL/GenBank/DDBJ whole genome shotgun (WGS) entry which is preliminary data.</text>
</comment>
<organism evidence="2 3">
    <name type="scientific">Nocardia pulmonis</name>
    <dbReference type="NCBI Taxonomy" id="2951408"/>
    <lineage>
        <taxon>Bacteria</taxon>
        <taxon>Bacillati</taxon>
        <taxon>Actinomycetota</taxon>
        <taxon>Actinomycetes</taxon>
        <taxon>Mycobacteriales</taxon>
        <taxon>Nocardiaceae</taxon>
        <taxon>Nocardia</taxon>
    </lineage>
</organism>
<proteinExistence type="predicted"/>
<dbReference type="Proteomes" id="UP001139157">
    <property type="component" value="Unassembled WGS sequence"/>
</dbReference>
<dbReference type="AlphaFoldDB" id="A0A9X2IY01"/>
<name>A0A9X2IY01_9NOCA</name>
<reference evidence="2" key="1">
    <citation type="submission" date="2022-06" db="EMBL/GenBank/DDBJ databases">
        <title>Novel species in genus nocardia.</title>
        <authorList>
            <person name="Li F."/>
        </authorList>
    </citation>
    <scope>NUCLEOTIDE SEQUENCE</scope>
    <source>
        <strain evidence="2">CDC141</strain>
    </source>
</reference>